<evidence type="ECO:0000313" key="1">
    <source>
        <dbReference type="EMBL" id="SEM99261.1"/>
    </source>
</evidence>
<name>A0A1H8CVM1_9PROT</name>
<dbReference type="AlphaFoldDB" id="A0A1H8CVM1"/>
<sequence>MFLSFPLPVFHYSRTVGILKMVTVFAWHPLRSVRASLVYFFLLSDKGFGLYIVKSGFKQPEIAGWIIDMTPYSILSMMDVWLALLFGTTR</sequence>
<dbReference type="Proteomes" id="UP000199459">
    <property type="component" value="Unassembled WGS sequence"/>
</dbReference>
<gene>
    <name evidence="1" type="ORF">SAMN05216325_105163</name>
</gene>
<organism evidence="1 2">
    <name type="scientific">Nitrosomonas marina</name>
    <dbReference type="NCBI Taxonomy" id="917"/>
    <lineage>
        <taxon>Bacteria</taxon>
        <taxon>Pseudomonadati</taxon>
        <taxon>Pseudomonadota</taxon>
        <taxon>Betaproteobacteria</taxon>
        <taxon>Nitrosomonadales</taxon>
        <taxon>Nitrosomonadaceae</taxon>
        <taxon>Nitrosomonas</taxon>
    </lineage>
</organism>
<reference evidence="1 2" key="1">
    <citation type="submission" date="2016-10" db="EMBL/GenBank/DDBJ databases">
        <authorList>
            <person name="de Groot N.N."/>
        </authorList>
    </citation>
    <scope>NUCLEOTIDE SEQUENCE [LARGE SCALE GENOMIC DNA]</scope>
    <source>
        <strain evidence="1 2">Nm22</strain>
    </source>
</reference>
<protein>
    <submittedName>
        <fullName evidence="1">Uncharacterized protein</fullName>
    </submittedName>
</protein>
<evidence type="ECO:0000313" key="2">
    <source>
        <dbReference type="Proteomes" id="UP000199459"/>
    </source>
</evidence>
<proteinExistence type="predicted"/>
<accession>A0A1H8CVM1</accession>
<dbReference type="EMBL" id="FOCP01000005">
    <property type="protein sequence ID" value="SEM99261.1"/>
    <property type="molecule type" value="Genomic_DNA"/>
</dbReference>